<dbReference type="Pfam" id="PF02698">
    <property type="entry name" value="DUF218"/>
    <property type="match status" value="1"/>
</dbReference>
<dbReference type="InterPro" id="IPR051599">
    <property type="entry name" value="Cell_Envelope_Assoc"/>
</dbReference>
<dbReference type="GO" id="GO:0005886">
    <property type="term" value="C:plasma membrane"/>
    <property type="evidence" value="ECO:0007669"/>
    <property type="project" value="TreeGrafter"/>
</dbReference>
<dbReference type="RefSeq" id="WP_110828802.1">
    <property type="nucleotide sequence ID" value="NZ_BMQG01000007.1"/>
</dbReference>
<protein>
    <recommendedName>
        <fullName evidence="1">DUF218 domain-containing protein</fullName>
    </recommendedName>
</protein>
<dbReference type="EMBL" id="BMQG01000007">
    <property type="protein sequence ID" value="GGM47175.1"/>
    <property type="molecule type" value="Genomic_DNA"/>
</dbReference>
<keyword evidence="3" id="KW-1185">Reference proteome</keyword>
<evidence type="ECO:0000313" key="2">
    <source>
        <dbReference type="EMBL" id="GGM47175.1"/>
    </source>
</evidence>
<dbReference type="AlphaFoldDB" id="A0A8H9L715"/>
<comment type="caution">
    <text evidence="2">The sequence shown here is derived from an EMBL/GenBank/DDBJ whole genome shotgun (WGS) entry which is preliminary data.</text>
</comment>
<organism evidence="2 3">
    <name type="scientific">Deinococcus arenae</name>
    <dbReference type="NCBI Taxonomy" id="1452751"/>
    <lineage>
        <taxon>Bacteria</taxon>
        <taxon>Thermotogati</taxon>
        <taxon>Deinococcota</taxon>
        <taxon>Deinococci</taxon>
        <taxon>Deinococcales</taxon>
        <taxon>Deinococcaceae</taxon>
        <taxon>Deinococcus</taxon>
    </lineage>
</organism>
<dbReference type="InterPro" id="IPR003848">
    <property type="entry name" value="DUF218"/>
</dbReference>
<feature type="domain" description="DUF218" evidence="1">
    <location>
        <begin position="41"/>
        <end position="176"/>
    </location>
</feature>
<dbReference type="PANTHER" id="PTHR30336:SF20">
    <property type="entry name" value="DUF218 DOMAIN-CONTAINING PROTEIN"/>
    <property type="match status" value="1"/>
</dbReference>
<dbReference type="InterPro" id="IPR014729">
    <property type="entry name" value="Rossmann-like_a/b/a_fold"/>
</dbReference>
<name>A0A8H9L715_9DEIO</name>
<reference evidence="3" key="1">
    <citation type="journal article" date="2019" name="Int. J. Syst. Evol. Microbiol.">
        <title>The Global Catalogue of Microorganisms (GCM) 10K type strain sequencing project: providing services to taxonomists for standard genome sequencing and annotation.</title>
        <authorList>
            <consortium name="The Broad Institute Genomics Platform"/>
            <consortium name="The Broad Institute Genome Sequencing Center for Infectious Disease"/>
            <person name="Wu L."/>
            <person name="Ma J."/>
        </authorList>
    </citation>
    <scope>NUCLEOTIDE SEQUENCE [LARGE SCALE GENOMIC DNA]</scope>
    <source>
        <strain evidence="3">JCM 31047</strain>
    </source>
</reference>
<dbReference type="CDD" id="cd06259">
    <property type="entry name" value="YdcF-like"/>
    <property type="match status" value="1"/>
</dbReference>
<dbReference type="PANTHER" id="PTHR30336">
    <property type="entry name" value="INNER MEMBRANE PROTEIN, PROBABLE PERMEASE"/>
    <property type="match status" value="1"/>
</dbReference>
<gene>
    <name evidence="2" type="ORF">GCM10008956_24200</name>
</gene>
<evidence type="ECO:0000259" key="1">
    <source>
        <dbReference type="Pfam" id="PF02698"/>
    </source>
</evidence>
<dbReference type="Proteomes" id="UP000600547">
    <property type="component" value="Unassembled WGS sequence"/>
</dbReference>
<dbReference type="Gene3D" id="3.40.50.620">
    <property type="entry name" value="HUPs"/>
    <property type="match status" value="1"/>
</dbReference>
<sequence length="190" mass="20275">MRPRGATLSIIPLAVTALFLAGFLTAPPLRVPNAPTPNATLIVLGAAQYDGRPSPAFQRRLDHALTLYQQGHVQRVVVTGGRQPGDRYTEGRVGATYLNAHGVPGRALIAEERSRTTVQNLENARAVLPGGTPVTLVTDEAHAPRALALARALNMNANVSASPLSPHTSRQYVLREKLALLGYALLGIRL</sequence>
<proteinExistence type="predicted"/>
<accession>A0A8H9L715</accession>
<evidence type="ECO:0000313" key="3">
    <source>
        <dbReference type="Proteomes" id="UP000600547"/>
    </source>
</evidence>